<evidence type="ECO:0000313" key="3">
    <source>
        <dbReference type="Proteomes" id="UP000013827"/>
    </source>
</evidence>
<evidence type="ECO:0000313" key="2">
    <source>
        <dbReference type="EnsemblProtists" id="EOD34740"/>
    </source>
</evidence>
<dbReference type="RefSeq" id="XP_005787169.1">
    <property type="nucleotide sequence ID" value="XM_005787112.1"/>
</dbReference>
<dbReference type="Proteomes" id="UP000013827">
    <property type="component" value="Unassembled WGS sequence"/>
</dbReference>
<organism evidence="2 3">
    <name type="scientific">Emiliania huxleyi (strain CCMP1516)</name>
    <dbReference type="NCBI Taxonomy" id="280463"/>
    <lineage>
        <taxon>Eukaryota</taxon>
        <taxon>Haptista</taxon>
        <taxon>Haptophyta</taxon>
        <taxon>Prymnesiophyceae</taxon>
        <taxon>Isochrysidales</taxon>
        <taxon>Noelaerhabdaceae</taxon>
        <taxon>Emiliania</taxon>
    </lineage>
</organism>
<evidence type="ECO:0000256" key="1">
    <source>
        <dbReference type="SAM" id="MobiDB-lite"/>
    </source>
</evidence>
<keyword evidence="3" id="KW-1185">Reference proteome</keyword>
<reference evidence="2" key="2">
    <citation type="submission" date="2024-10" db="UniProtKB">
        <authorList>
            <consortium name="EnsemblProtists"/>
        </authorList>
    </citation>
    <scope>IDENTIFICATION</scope>
</reference>
<sequence length="303" mass="32718">MPYLGASFDDATQAALAEAADRFAANSPFERDQTRPFHIPLIGGLHVYTRDEISNAVEAGSQAASDAIEGRFVRWEASPRGRLRVVVSLKSHDGLERIRWLLPRGKEWRDEKYVDVGSLSEVSRSERDAFLEAAAAAFPITESSCFACRALDYVELPKKPPASRGKRRAKLAESVARIVVREDAMAISLDDLIKERKAKGGLKKPAPSNGSQLNPDAAVFVPGAAAKLPRATTPSGRNRAARPGALVKAGPLGPPAIRRQHARRQQPTAPKERVGKGPMSGGPIRKNRANGMQRASGAALIRP</sequence>
<dbReference type="HOGENOM" id="CLU_919629_0_0_1"/>
<dbReference type="PaxDb" id="2903-EOD34740"/>
<feature type="region of interest" description="Disordered" evidence="1">
    <location>
        <begin position="228"/>
        <end position="303"/>
    </location>
</feature>
<dbReference type="AlphaFoldDB" id="A0A0D3KG55"/>
<proteinExistence type="predicted"/>
<protein>
    <submittedName>
        <fullName evidence="2">Uncharacterized protein</fullName>
    </submittedName>
</protein>
<name>A0A0D3KG55_EMIH1</name>
<dbReference type="GeneID" id="17280010"/>
<accession>A0A0D3KG55</accession>
<dbReference type="EnsemblProtists" id="EOD34740">
    <property type="protein sequence ID" value="EOD34740"/>
    <property type="gene ID" value="EMIHUDRAFT_363328"/>
</dbReference>
<dbReference type="KEGG" id="ehx:EMIHUDRAFT_363328"/>
<reference evidence="3" key="1">
    <citation type="journal article" date="2013" name="Nature">
        <title>Pan genome of the phytoplankton Emiliania underpins its global distribution.</title>
        <authorList>
            <person name="Read B.A."/>
            <person name="Kegel J."/>
            <person name="Klute M.J."/>
            <person name="Kuo A."/>
            <person name="Lefebvre S.C."/>
            <person name="Maumus F."/>
            <person name="Mayer C."/>
            <person name="Miller J."/>
            <person name="Monier A."/>
            <person name="Salamov A."/>
            <person name="Young J."/>
            <person name="Aguilar M."/>
            <person name="Claverie J.M."/>
            <person name="Frickenhaus S."/>
            <person name="Gonzalez K."/>
            <person name="Herman E.K."/>
            <person name="Lin Y.C."/>
            <person name="Napier J."/>
            <person name="Ogata H."/>
            <person name="Sarno A.F."/>
            <person name="Shmutz J."/>
            <person name="Schroeder D."/>
            <person name="de Vargas C."/>
            <person name="Verret F."/>
            <person name="von Dassow P."/>
            <person name="Valentin K."/>
            <person name="Van de Peer Y."/>
            <person name="Wheeler G."/>
            <person name="Dacks J.B."/>
            <person name="Delwiche C.F."/>
            <person name="Dyhrman S.T."/>
            <person name="Glockner G."/>
            <person name="John U."/>
            <person name="Richards T."/>
            <person name="Worden A.Z."/>
            <person name="Zhang X."/>
            <person name="Grigoriev I.V."/>
            <person name="Allen A.E."/>
            <person name="Bidle K."/>
            <person name="Borodovsky M."/>
            <person name="Bowler C."/>
            <person name="Brownlee C."/>
            <person name="Cock J.M."/>
            <person name="Elias M."/>
            <person name="Gladyshev V.N."/>
            <person name="Groth M."/>
            <person name="Guda C."/>
            <person name="Hadaegh A."/>
            <person name="Iglesias-Rodriguez M.D."/>
            <person name="Jenkins J."/>
            <person name="Jones B.M."/>
            <person name="Lawson T."/>
            <person name="Leese F."/>
            <person name="Lindquist E."/>
            <person name="Lobanov A."/>
            <person name="Lomsadze A."/>
            <person name="Malik S.B."/>
            <person name="Marsh M.E."/>
            <person name="Mackinder L."/>
            <person name="Mock T."/>
            <person name="Mueller-Roeber B."/>
            <person name="Pagarete A."/>
            <person name="Parker M."/>
            <person name="Probert I."/>
            <person name="Quesneville H."/>
            <person name="Raines C."/>
            <person name="Rensing S.A."/>
            <person name="Riano-Pachon D.M."/>
            <person name="Richier S."/>
            <person name="Rokitta S."/>
            <person name="Shiraiwa Y."/>
            <person name="Soanes D.M."/>
            <person name="van der Giezen M."/>
            <person name="Wahlund T.M."/>
            <person name="Williams B."/>
            <person name="Wilson W."/>
            <person name="Wolfe G."/>
            <person name="Wurch L.L."/>
        </authorList>
    </citation>
    <scope>NUCLEOTIDE SEQUENCE</scope>
</reference>